<reference evidence="3 4" key="1">
    <citation type="submission" date="2007-06" db="EMBL/GenBank/DDBJ databases">
        <authorList>
            <person name="Shimkets L."/>
            <person name="Ferriera S."/>
            <person name="Johnson J."/>
            <person name="Kravitz S."/>
            <person name="Beeson K."/>
            <person name="Sutton G."/>
            <person name="Rogers Y.-H."/>
            <person name="Friedman R."/>
            <person name="Frazier M."/>
            <person name="Venter J.C."/>
        </authorList>
    </citation>
    <scope>NUCLEOTIDE SEQUENCE [LARGE SCALE GENOMIC DNA]</scope>
    <source>
        <strain evidence="3 4">SIR-1</strain>
    </source>
</reference>
<gene>
    <name evidence="3" type="ORF">PPSIR1_13555</name>
</gene>
<feature type="domain" description="AMP-dependent synthetase/ligase" evidence="2">
    <location>
        <begin position="47"/>
        <end position="442"/>
    </location>
</feature>
<dbReference type="Pfam" id="PF00501">
    <property type="entry name" value="AMP-binding"/>
    <property type="match status" value="1"/>
</dbReference>
<dbReference type="EMBL" id="ABCS01000088">
    <property type="protein sequence ID" value="EDM75538.1"/>
    <property type="molecule type" value="Genomic_DNA"/>
</dbReference>
<dbReference type="RefSeq" id="WP_006975301.1">
    <property type="nucleotide sequence ID" value="NZ_ABCS01000088.1"/>
</dbReference>
<dbReference type="GO" id="GO:0006631">
    <property type="term" value="P:fatty acid metabolic process"/>
    <property type="evidence" value="ECO:0007669"/>
    <property type="project" value="TreeGrafter"/>
</dbReference>
<evidence type="ECO:0000259" key="2">
    <source>
        <dbReference type="Pfam" id="PF00501"/>
    </source>
</evidence>
<dbReference type="InterPro" id="IPR020845">
    <property type="entry name" value="AMP-binding_CS"/>
</dbReference>
<keyword evidence="4" id="KW-1185">Reference proteome</keyword>
<comment type="similarity">
    <text evidence="1">Belongs to the ATP-dependent AMP-binding enzyme family.</text>
</comment>
<dbReference type="PANTHER" id="PTHR43201">
    <property type="entry name" value="ACYL-COA SYNTHETASE"/>
    <property type="match status" value="1"/>
</dbReference>
<evidence type="ECO:0000313" key="3">
    <source>
        <dbReference type="EMBL" id="EDM75538.1"/>
    </source>
</evidence>
<comment type="caution">
    <text evidence="3">The sequence shown here is derived from an EMBL/GenBank/DDBJ whole genome shotgun (WGS) entry which is preliminary data.</text>
</comment>
<dbReference type="STRING" id="391625.PPSIR1_13555"/>
<proteinExistence type="inferred from homology"/>
<sequence>MGTKIARTRPSLAPPKVNVRIRADGATLIESAHSLGRVPRCLGSLLAANAEAHPDRAFLGERSGAAEGAPWRQVTWSEALVTVERLASALLELGASAERPLLILSGNSIAHALLSLAAMHVGVPVAPVSVAYSLMSKDFAKLRRIADSVKPAVVFTEQRAPFEAAIEAAGLGALPRVHAEALDPSSSEPSHHHAFASLAEHPLSPEVAARFGALGPDSVAKILFTSGSTGAPKGVINTQRMLCSNQASLATLWPFLAEQAAEGKPPVLCDWLPWNHTFGANFNFNLVLMHAGTLWIDGGKPVPHLFPTTLANLRERAPTLYFNVPRGFELLVAALDADPELRAHLFAELQLIFYAGAALPQHLWTRLEELATTPETGRGEPVLMVSAWGSTETAPCSTAVHWPIERAGVIGNPMPGTQIAMIPNGDKLELRVRGPNVFPGYWREPELSAEAFDEHGFYRIGDAGKLADPEHPERGLVFDGRVAEDFKLSSGTWVHVGKLRLAVISACEPLVSDCVVAGHDRRELGVLLFPNLAACRAHVEASEPSAPGDPAAAQRSDEAVLAHPALREALAAALAGHNRDNPGSSTRFARALVLSQGPSVDANEITDKGYINQRAVLARRRATVESLYSDSPGVIRPNYG</sequence>
<organism evidence="3 4">
    <name type="scientific">Plesiocystis pacifica SIR-1</name>
    <dbReference type="NCBI Taxonomy" id="391625"/>
    <lineage>
        <taxon>Bacteria</taxon>
        <taxon>Pseudomonadati</taxon>
        <taxon>Myxococcota</taxon>
        <taxon>Polyangia</taxon>
        <taxon>Nannocystales</taxon>
        <taxon>Nannocystaceae</taxon>
        <taxon>Plesiocystis</taxon>
    </lineage>
</organism>
<dbReference type="GO" id="GO:0031956">
    <property type="term" value="F:medium-chain fatty acid-CoA ligase activity"/>
    <property type="evidence" value="ECO:0007669"/>
    <property type="project" value="TreeGrafter"/>
</dbReference>
<dbReference type="Pfam" id="PF23562">
    <property type="entry name" value="AMP-binding_C_3"/>
    <property type="match status" value="1"/>
</dbReference>
<keyword evidence="3" id="KW-0436">Ligase</keyword>
<dbReference type="PANTHER" id="PTHR43201:SF8">
    <property type="entry name" value="ACYL-COA SYNTHETASE FAMILY MEMBER 3"/>
    <property type="match status" value="1"/>
</dbReference>
<dbReference type="Proteomes" id="UP000005801">
    <property type="component" value="Unassembled WGS sequence"/>
</dbReference>
<dbReference type="eggNOG" id="COG0318">
    <property type="taxonomic scope" value="Bacteria"/>
</dbReference>
<dbReference type="InterPro" id="IPR000873">
    <property type="entry name" value="AMP-dep_synth/lig_dom"/>
</dbReference>
<dbReference type="PROSITE" id="PS00455">
    <property type="entry name" value="AMP_BINDING"/>
    <property type="match status" value="1"/>
</dbReference>
<dbReference type="AlphaFoldDB" id="A6GF11"/>
<evidence type="ECO:0000256" key="1">
    <source>
        <dbReference type="ARBA" id="ARBA00006432"/>
    </source>
</evidence>
<name>A6GF11_9BACT</name>
<evidence type="ECO:0000313" key="4">
    <source>
        <dbReference type="Proteomes" id="UP000005801"/>
    </source>
</evidence>
<accession>A6GF11</accession>
<dbReference type="InterPro" id="IPR042099">
    <property type="entry name" value="ANL_N_sf"/>
</dbReference>
<dbReference type="SUPFAM" id="SSF56801">
    <property type="entry name" value="Acetyl-CoA synthetase-like"/>
    <property type="match status" value="1"/>
</dbReference>
<protein>
    <submittedName>
        <fullName evidence="3">Acyl-CoA synthetase (AMP-forming)/AMP-acid ligase II</fullName>
    </submittedName>
</protein>
<dbReference type="Gene3D" id="3.40.50.12780">
    <property type="entry name" value="N-terminal domain of ligase-like"/>
    <property type="match status" value="1"/>
</dbReference>
<dbReference type="OrthoDB" id="9799237at2"/>